<evidence type="ECO:0008006" key="11">
    <source>
        <dbReference type="Google" id="ProtNLM"/>
    </source>
</evidence>
<dbReference type="Gene3D" id="1.10.1090.10">
    <property type="entry name" value="Cytochrome b-c1 complex subunit 7"/>
    <property type="match status" value="1"/>
</dbReference>
<organism evidence="9 10">
    <name type="scientific">Phaeodactylum tricornutum (strain CCAP 1055/1)</name>
    <dbReference type="NCBI Taxonomy" id="556484"/>
    <lineage>
        <taxon>Eukaryota</taxon>
        <taxon>Sar</taxon>
        <taxon>Stramenopiles</taxon>
        <taxon>Ochrophyta</taxon>
        <taxon>Bacillariophyta</taxon>
        <taxon>Bacillariophyceae</taxon>
        <taxon>Bacillariophycidae</taxon>
        <taxon>Naviculales</taxon>
        <taxon>Phaeodactylaceae</taxon>
        <taxon>Phaeodactylum</taxon>
    </lineage>
</organism>
<dbReference type="RefSeq" id="XP_002180422.1">
    <property type="nucleotide sequence ID" value="XM_002180386.1"/>
</dbReference>
<dbReference type="HOGENOM" id="CLU_2125914_0_0_1"/>
<dbReference type="InterPro" id="IPR003197">
    <property type="entry name" value="QCR7"/>
</dbReference>
<sequence>MALELFSKKFMDAASRWYQKSVGHELNKMGLRYEDLLISDRPDVSEAMQLADPDVIKGRMRRLKRASDLSFKAKELTDYQPDMKYEPFKLEMWDDIKKIQKRNEEALLLDMHKK</sequence>
<dbReference type="GO" id="GO:0006122">
    <property type="term" value="P:mitochondrial electron transport, ubiquinol to cytochrome c"/>
    <property type="evidence" value="ECO:0007669"/>
    <property type="project" value="InterPro"/>
</dbReference>
<keyword evidence="6" id="KW-0249">Electron transport</keyword>
<dbReference type="GeneID" id="7201356"/>
<keyword evidence="10" id="KW-1185">Reference proteome</keyword>
<evidence type="ECO:0000256" key="7">
    <source>
        <dbReference type="ARBA" id="ARBA00023128"/>
    </source>
</evidence>
<comment type="subcellular location">
    <subcellularLocation>
        <location evidence="1">Mitochondrion inner membrane</location>
        <topology evidence="1">Peripheral membrane protein</topology>
        <orientation evidence="1">Matrix side</orientation>
    </subcellularLocation>
</comment>
<dbReference type="STRING" id="556484.B7G063"/>
<gene>
    <name evidence="9" type="ORF">PHATRDRAFT_46133</name>
</gene>
<proteinExistence type="inferred from homology"/>
<protein>
    <recommendedName>
        <fullName evidence="11">Cytochrome b-c1 complex subunit 7</fullName>
    </recommendedName>
</protein>
<dbReference type="GO" id="GO:0005743">
    <property type="term" value="C:mitochondrial inner membrane"/>
    <property type="evidence" value="ECO:0007669"/>
    <property type="project" value="UniProtKB-SubCell"/>
</dbReference>
<name>B7G063_PHATC</name>
<dbReference type="eggNOG" id="ENOG502SE2W">
    <property type="taxonomic scope" value="Eukaryota"/>
</dbReference>
<keyword evidence="8" id="KW-0472">Membrane</keyword>
<keyword evidence="3" id="KW-0813">Transport</keyword>
<evidence type="ECO:0000256" key="3">
    <source>
        <dbReference type="ARBA" id="ARBA00022448"/>
    </source>
</evidence>
<dbReference type="PANTHER" id="PTHR12022:SF0">
    <property type="entry name" value="CYTOCHROME B-C1 COMPLEX SUBUNIT 7"/>
    <property type="match status" value="1"/>
</dbReference>
<dbReference type="OrthoDB" id="425749at2759"/>
<dbReference type="InParanoid" id="B7G063"/>
<reference evidence="9 10" key="1">
    <citation type="journal article" date="2008" name="Nature">
        <title>The Phaeodactylum genome reveals the evolutionary history of diatom genomes.</title>
        <authorList>
            <person name="Bowler C."/>
            <person name="Allen A.E."/>
            <person name="Badger J.H."/>
            <person name="Grimwood J."/>
            <person name="Jabbari K."/>
            <person name="Kuo A."/>
            <person name="Maheswari U."/>
            <person name="Martens C."/>
            <person name="Maumus F."/>
            <person name="Otillar R.P."/>
            <person name="Rayko E."/>
            <person name="Salamov A."/>
            <person name="Vandepoele K."/>
            <person name="Beszteri B."/>
            <person name="Gruber A."/>
            <person name="Heijde M."/>
            <person name="Katinka M."/>
            <person name="Mock T."/>
            <person name="Valentin K."/>
            <person name="Verret F."/>
            <person name="Berges J.A."/>
            <person name="Brownlee C."/>
            <person name="Cadoret J.P."/>
            <person name="Chiovitti A."/>
            <person name="Choi C.J."/>
            <person name="Coesel S."/>
            <person name="De Martino A."/>
            <person name="Detter J.C."/>
            <person name="Durkin C."/>
            <person name="Falciatore A."/>
            <person name="Fournet J."/>
            <person name="Haruta M."/>
            <person name="Huysman M.J."/>
            <person name="Jenkins B.D."/>
            <person name="Jiroutova K."/>
            <person name="Jorgensen R.E."/>
            <person name="Joubert Y."/>
            <person name="Kaplan A."/>
            <person name="Kroger N."/>
            <person name="Kroth P.G."/>
            <person name="La Roche J."/>
            <person name="Lindquist E."/>
            <person name="Lommer M."/>
            <person name="Martin-Jezequel V."/>
            <person name="Lopez P.J."/>
            <person name="Lucas S."/>
            <person name="Mangogna M."/>
            <person name="McGinnis K."/>
            <person name="Medlin L.K."/>
            <person name="Montsant A."/>
            <person name="Oudot-Le Secq M.P."/>
            <person name="Napoli C."/>
            <person name="Obornik M."/>
            <person name="Parker M.S."/>
            <person name="Petit J.L."/>
            <person name="Porcel B.M."/>
            <person name="Poulsen N."/>
            <person name="Robison M."/>
            <person name="Rychlewski L."/>
            <person name="Rynearson T.A."/>
            <person name="Schmutz J."/>
            <person name="Shapiro H."/>
            <person name="Siaut M."/>
            <person name="Stanley M."/>
            <person name="Sussman M.R."/>
            <person name="Taylor A.R."/>
            <person name="Vardi A."/>
            <person name="von Dassow P."/>
            <person name="Vyverman W."/>
            <person name="Willis A."/>
            <person name="Wyrwicz L.S."/>
            <person name="Rokhsar D.S."/>
            <person name="Weissenbach J."/>
            <person name="Armbrust E.V."/>
            <person name="Green B.R."/>
            <person name="Van de Peer Y."/>
            <person name="Grigoriev I.V."/>
        </authorList>
    </citation>
    <scope>NUCLEOTIDE SEQUENCE [LARGE SCALE GENOMIC DNA]</scope>
    <source>
        <strain evidence="9 10">CCAP 1055/1</strain>
    </source>
</reference>
<dbReference type="EMBL" id="CM000612">
    <property type="protein sequence ID" value="EEC47830.1"/>
    <property type="molecule type" value="Genomic_DNA"/>
</dbReference>
<evidence type="ECO:0000256" key="8">
    <source>
        <dbReference type="ARBA" id="ARBA00023136"/>
    </source>
</evidence>
<reference evidence="10" key="2">
    <citation type="submission" date="2008-08" db="EMBL/GenBank/DDBJ databases">
        <authorList>
            <consortium name="Diatom Consortium"/>
            <person name="Grigoriev I."/>
            <person name="Grimwood J."/>
            <person name="Kuo A."/>
            <person name="Otillar R.P."/>
            <person name="Salamov A."/>
            <person name="Detter J.C."/>
            <person name="Lindquist E."/>
            <person name="Shapiro H."/>
            <person name="Lucas S."/>
            <person name="Glavina del Rio T."/>
            <person name="Pitluck S."/>
            <person name="Rokhsar D."/>
            <person name="Bowler C."/>
        </authorList>
    </citation>
    <scope>GENOME REANNOTATION</scope>
    <source>
        <strain evidence="10">CCAP 1055/1</strain>
    </source>
</reference>
<evidence type="ECO:0000256" key="1">
    <source>
        <dbReference type="ARBA" id="ARBA00004443"/>
    </source>
</evidence>
<evidence type="ECO:0000256" key="2">
    <source>
        <dbReference type="ARBA" id="ARBA00008554"/>
    </source>
</evidence>
<dbReference type="AlphaFoldDB" id="B7G063"/>
<dbReference type="Proteomes" id="UP000000759">
    <property type="component" value="Chromosome 9"/>
</dbReference>
<evidence type="ECO:0000313" key="10">
    <source>
        <dbReference type="Proteomes" id="UP000000759"/>
    </source>
</evidence>
<keyword evidence="7" id="KW-0496">Mitochondrion</keyword>
<evidence type="ECO:0000256" key="5">
    <source>
        <dbReference type="ARBA" id="ARBA00022792"/>
    </source>
</evidence>
<evidence type="ECO:0000256" key="4">
    <source>
        <dbReference type="ARBA" id="ARBA00022660"/>
    </source>
</evidence>
<dbReference type="SUPFAM" id="SSF81524">
    <property type="entry name" value="14 kDa protein of cytochrome bc1 complex (Ubiquinol-cytochrome c reductase)"/>
    <property type="match status" value="1"/>
</dbReference>
<dbReference type="GO" id="GO:0045275">
    <property type="term" value="C:respiratory chain complex III"/>
    <property type="evidence" value="ECO:0007669"/>
    <property type="project" value="InterPro"/>
</dbReference>
<keyword evidence="4" id="KW-0679">Respiratory chain</keyword>
<dbReference type="PaxDb" id="2850-Phatr46133"/>
<comment type="similarity">
    <text evidence="2">Belongs to the UQCRB/QCR7 family.</text>
</comment>
<evidence type="ECO:0000313" key="9">
    <source>
        <dbReference type="EMBL" id="EEC47830.1"/>
    </source>
</evidence>
<dbReference type="Pfam" id="PF02271">
    <property type="entry name" value="UCR_14kD"/>
    <property type="match status" value="1"/>
</dbReference>
<evidence type="ECO:0000256" key="6">
    <source>
        <dbReference type="ARBA" id="ARBA00022982"/>
    </source>
</evidence>
<dbReference type="KEGG" id="pti:PHATRDRAFT_46133"/>
<dbReference type="InterPro" id="IPR036544">
    <property type="entry name" value="QCR7_sf"/>
</dbReference>
<keyword evidence="5" id="KW-0999">Mitochondrion inner membrane</keyword>
<accession>B7G063</accession>
<dbReference type="OMA" id="GHELNKM"/>
<dbReference type="PANTHER" id="PTHR12022">
    <property type="entry name" value="UBIQUINOL-CYTOCHROME C REDUCTASE COMPLEX 14 KD PROTEIN"/>
    <property type="match status" value="1"/>
</dbReference>